<proteinExistence type="inferred from homology"/>
<evidence type="ECO:0000256" key="3">
    <source>
        <dbReference type="ARBA" id="ARBA00022475"/>
    </source>
</evidence>
<evidence type="ECO:0000256" key="10">
    <source>
        <dbReference type="PROSITE-ProRule" id="PRU01240"/>
    </source>
</evidence>
<keyword evidence="16" id="KW-1185">Reference proteome</keyword>
<reference evidence="15 16" key="1">
    <citation type="submission" date="2021-10" db="EMBL/GenBank/DDBJ databases">
        <title>Streptomyces gossypii sp. nov., isolated from soil collected from cotton field.</title>
        <authorList>
            <person name="Ge X."/>
            <person name="Chen X."/>
            <person name="Liu W."/>
        </authorList>
    </citation>
    <scope>NUCLEOTIDE SEQUENCE [LARGE SCALE GENOMIC DNA]</scope>
    <source>
        <strain evidence="15 16">N2-109</strain>
    </source>
</reference>
<feature type="compositionally biased region" description="Pro residues" evidence="11">
    <location>
        <begin position="430"/>
        <end position="459"/>
    </location>
</feature>
<feature type="compositionally biased region" description="Low complexity" evidence="11">
    <location>
        <begin position="371"/>
        <end position="382"/>
    </location>
</feature>
<evidence type="ECO:0000313" key="16">
    <source>
        <dbReference type="Proteomes" id="UP001156389"/>
    </source>
</evidence>
<evidence type="ECO:0000256" key="5">
    <source>
        <dbReference type="ARBA" id="ARBA00022692"/>
    </source>
</evidence>
<evidence type="ECO:0000259" key="14">
    <source>
        <dbReference type="Pfam" id="PF00082"/>
    </source>
</evidence>
<feature type="chain" id="PRO_5045170440" evidence="13">
    <location>
        <begin position="34"/>
        <end position="459"/>
    </location>
</feature>
<keyword evidence="7 10" id="KW-0720">Serine protease</keyword>
<feature type="transmembrane region" description="Helical" evidence="12">
    <location>
        <begin position="386"/>
        <end position="405"/>
    </location>
</feature>
<evidence type="ECO:0000256" key="9">
    <source>
        <dbReference type="ARBA" id="ARBA00023136"/>
    </source>
</evidence>
<dbReference type="Gene3D" id="3.40.50.200">
    <property type="entry name" value="Peptidase S8/S53 domain"/>
    <property type="match status" value="1"/>
</dbReference>
<name>A0ABT2JTP3_9ACTN</name>
<evidence type="ECO:0000256" key="6">
    <source>
        <dbReference type="ARBA" id="ARBA00022801"/>
    </source>
</evidence>
<evidence type="ECO:0000313" key="15">
    <source>
        <dbReference type="EMBL" id="MCT2591063.1"/>
    </source>
</evidence>
<keyword evidence="3" id="KW-1003">Cell membrane</keyword>
<comment type="subcellular location">
    <subcellularLocation>
        <location evidence="1">Cell membrane</location>
        <topology evidence="1">Single-pass membrane protein</topology>
    </subcellularLocation>
</comment>
<organism evidence="15 16">
    <name type="scientific">Streptomyces gossypii</name>
    <dbReference type="NCBI Taxonomy" id="2883101"/>
    <lineage>
        <taxon>Bacteria</taxon>
        <taxon>Bacillati</taxon>
        <taxon>Actinomycetota</taxon>
        <taxon>Actinomycetes</taxon>
        <taxon>Kitasatosporales</taxon>
        <taxon>Streptomycetaceae</taxon>
        <taxon>Streptomyces</taxon>
    </lineage>
</organism>
<dbReference type="EMBL" id="JAJAGO010000006">
    <property type="protein sequence ID" value="MCT2591063.1"/>
    <property type="molecule type" value="Genomic_DNA"/>
</dbReference>
<gene>
    <name evidence="15" type="primary">mycP</name>
    <name evidence="15" type="ORF">LHJ74_14280</name>
</gene>
<dbReference type="Pfam" id="PF00082">
    <property type="entry name" value="Peptidase_S8"/>
    <property type="match status" value="1"/>
</dbReference>
<feature type="domain" description="Peptidase S8/S53" evidence="14">
    <location>
        <begin position="57"/>
        <end position="310"/>
    </location>
</feature>
<dbReference type="NCBIfam" id="TIGR03921">
    <property type="entry name" value="T7SS_mycosin"/>
    <property type="match status" value="1"/>
</dbReference>
<dbReference type="GO" id="GO:0006508">
    <property type="term" value="P:proteolysis"/>
    <property type="evidence" value="ECO:0007669"/>
    <property type="project" value="UniProtKB-KW"/>
</dbReference>
<comment type="similarity">
    <text evidence="2 10">Belongs to the peptidase S8 family.</text>
</comment>
<evidence type="ECO:0000256" key="1">
    <source>
        <dbReference type="ARBA" id="ARBA00004162"/>
    </source>
</evidence>
<feature type="active site" description="Charge relay system" evidence="10">
    <location>
        <position position="267"/>
    </location>
</feature>
<feature type="compositionally biased region" description="Basic and acidic residues" evidence="11">
    <location>
        <begin position="355"/>
        <end position="370"/>
    </location>
</feature>
<evidence type="ECO:0000256" key="12">
    <source>
        <dbReference type="SAM" id="Phobius"/>
    </source>
</evidence>
<evidence type="ECO:0000256" key="4">
    <source>
        <dbReference type="ARBA" id="ARBA00022670"/>
    </source>
</evidence>
<comment type="caution">
    <text evidence="15">The sequence shown here is derived from an EMBL/GenBank/DDBJ whole genome shotgun (WGS) entry which is preliminary data.</text>
</comment>
<feature type="signal peptide" evidence="13">
    <location>
        <begin position="1"/>
        <end position="33"/>
    </location>
</feature>
<feature type="active site" description="Charge relay system" evidence="10">
    <location>
        <position position="100"/>
    </location>
</feature>
<keyword evidence="8 12" id="KW-1133">Transmembrane helix</keyword>
<dbReference type="InterPro" id="IPR050131">
    <property type="entry name" value="Peptidase_S8_subtilisin-like"/>
</dbReference>
<dbReference type="GO" id="GO:0008233">
    <property type="term" value="F:peptidase activity"/>
    <property type="evidence" value="ECO:0007669"/>
    <property type="project" value="UniProtKB-KW"/>
</dbReference>
<dbReference type="InterPro" id="IPR015500">
    <property type="entry name" value="Peptidase_S8_subtilisin-rel"/>
</dbReference>
<feature type="active site" description="Charge relay system" evidence="10">
    <location>
        <position position="66"/>
    </location>
</feature>
<evidence type="ECO:0000256" key="8">
    <source>
        <dbReference type="ARBA" id="ARBA00022989"/>
    </source>
</evidence>
<dbReference type="PROSITE" id="PS51892">
    <property type="entry name" value="SUBTILASE"/>
    <property type="match status" value="1"/>
</dbReference>
<dbReference type="SUPFAM" id="SSF52743">
    <property type="entry name" value="Subtilisin-like"/>
    <property type="match status" value="1"/>
</dbReference>
<keyword evidence="5 12" id="KW-0812">Transmembrane</keyword>
<dbReference type="InterPro" id="IPR000209">
    <property type="entry name" value="Peptidase_S8/S53_dom"/>
</dbReference>
<evidence type="ECO:0000256" key="13">
    <source>
        <dbReference type="SAM" id="SignalP"/>
    </source>
</evidence>
<evidence type="ECO:0000256" key="7">
    <source>
        <dbReference type="ARBA" id="ARBA00022825"/>
    </source>
</evidence>
<keyword evidence="13" id="KW-0732">Signal</keyword>
<feature type="region of interest" description="Disordered" evidence="11">
    <location>
        <begin position="409"/>
        <end position="459"/>
    </location>
</feature>
<dbReference type="InterPro" id="IPR036852">
    <property type="entry name" value="Peptidase_S8/S53_dom_sf"/>
</dbReference>
<feature type="region of interest" description="Disordered" evidence="11">
    <location>
        <begin position="321"/>
        <end position="382"/>
    </location>
</feature>
<dbReference type="Proteomes" id="UP001156389">
    <property type="component" value="Unassembled WGS sequence"/>
</dbReference>
<dbReference type="PRINTS" id="PR00723">
    <property type="entry name" value="SUBTILISIN"/>
</dbReference>
<evidence type="ECO:0000256" key="11">
    <source>
        <dbReference type="SAM" id="MobiDB-lite"/>
    </source>
</evidence>
<dbReference type="RefSeq" id="WP_260218388.1">
    <property type="nucleotide sequence ID" value="NZ_JAJAGO010000006.1"/>
</dbReference>
<sequence length="459" mass="47177">MRRKVVGRTPFSKLVLGALSVALVGVAAVPAQAEDARSRQWHLDAMQAEKMWKVSKGEGVTVAVIDSGVDSSVTDLQGQVLKGKDISGRPGDAHDDYSNHGTGMAALIAATGNAGAERGTYGLAPASKILPLRVADSYRSKNQAEAESVFGKQVGSAIRYAADSKAKIINISLASLGETRELKAAVEYALSKGKLIFAGVGNEGNAGNHVMYPAATPGVVGVAEVDEKANGTDESQHGPQVDLAAPGDDMVSACSGGVEVCTSSGTSNATAIASASAALIWAEHPDWTANQVIRVLVNTAGGPKSGKERTDYVGYGAVRPRIALKDPGDPGDPDTNPLPGPYSEKNASPSPSKNAGDKDQQDSKGEDQEKAAPASASDDGTSTTTWALYGLAAAGVLAAAIAIPLTRSRRRTAAAQATTAPPGPYLSQPSAPPWPNTPLPPAPWDLPQPPPNPGDHPNH</sequence>
<dbReference type="PANTHER" id="PTHR43806:SF11">
    <property type="entry name" value="CEREVISIN-RELATED"/>
    <property type="match status" value="1"/>
</dbReference>
<keyword evidence="6 10" id="KW-0378">Hydrolase</keyword>
<keyword evidence="9 12" id="KW-0472">Membrane</keyword>
<dbReference type="PANTHER" id="PTHR43806">
    <property type="entry name" value="PEPTIDASE S8"/>
    <property type="match status" value="1"/>
</dbReference>
<evidence type="ECO:0000256" key="2">
    <source>
        <dbReference type="ARBA" id="ARBA00011073"/>
    </source>
</evidence>
<dbReference type="InterPro" id="IPR023834">
    <property type="entry name" value="T7SS_pept_S8A_mycosin"/>
</dbReference>
<protein>
    <submittedName>
        <fullName evidence="15">Type VII secretion-associated serine protease mycosin</fullName>
    </submittedName>
</protein>
<accession>A0ABT2JTP3</accession>
<keyword evidence="4 10" id="KW-0645">Protease</keyword>